<name>X1G5U4_9ZZZZ</name>
<feature type="domain" description="DUF5667" evidence="1">
    <location>
        <begin position="37"/>
        <end position="147"/>
    </location>
</feature>
<dbReference type="EMBL" id="BARU01019488">
    <property type="protein sequence ID" value="GAH53296.1"/>
    <property type="molecule type" value="Genomic_DNA"/>
</dbReference>
<accession>X1G5U4</accession>
<evidence type="ECO:0000259" key="1">
    <source>
        <dbReference type="Pfam" id="PF18915"/>
    </source>
</evidence>
<dbReference type="AlphaFoldDB" id="X1G5U4"/>
<dbReference type="InterPro" id="IPR043725">
    <property type="entry name" value="DUF5667"/>
</dbReference>
<comment type="caution">
    <text evidence="2">The sequence shown here is derived from an EMBL/GenBank/DDBJ whole genome shotgun (WGS) entry which is preliminary data.</text>
</comment>
<evidence type="ECO:0000313" key="2">
    <source>
        <dbReference type="EMBL" id="GAH53296.1"/>
    </source>
</evidence>
<reference evidence="2" key="1">
    <citation type="journal article" date="2014" name="Front. Microbiol.">
        <title>High frequency of phylogenetically diverse reductive dehalogenase-homologous genes in deep subseafloor sedimentary metagenomes.</title>
        <authorList>
            <person name="Kawai M."/>
            <person name="Futagami T."/>
            <person name="Toyoda A."/>
            <person name="Takaki Y."/>
            <person name="Nishi S."/>
            <person name="Hori S."/>
            <person name="Arai W."/>
            <person name="Tsubouchi T."/>
            <person name="Morono Y."/>
            <person name="Uchiyama I."/>
            <person name="Ito T."/>
            <person name="Fujiyama A."/>
            <person name="Inagaki F."/>
            <person name="Takami H."/>
        </authorList>
    </citation>
    <scope>NUCLEOTIDE SEQUENCE</scope>
    <source>
        <strain evidence="2">Expedition CK06-06</strain>
    </source>
</reference>
<gene>
    <name evidence="2" type="ORF">S03H2_32087</name>
</gene>
<dbReference type="Pfam" id="PF18915">
    <property type="entry name" value="DUF5667"/>
    <property type="match status" value="1"/>
</dbReference>
<sequence length="286" mass="31529">MKLKKFGLILLGSLIITSLLLSGTAYAQEEEELPDPGITPDSPFYFLDNWGKQIGLLFAFGPEAKARKALEYAEERLAEAQAMAVKNRIRETERAADSYNGFLAMVRKRVEEARQQGVPENISEKVALATSKHLSVLDRIKDTAPEQAKESIVRAKEAAINGQQNALRTLARERLERAAEINLATIEGRLNKARVKADEGNTEEVEEALGDADKMFRFGEEISEIAQGLGKDTTTVEQLVAKATSAHLEVLAEIHKKAPEPARIAIENAIANSLVNRERVVEALKN</sequence>
<proteinExistence type="predicted"/>
<organism evidence="2">
    <name type="scientific">marine sediment metagenome</name>
    <dbReference type="NCBI Taxonomy" id="412755"/>
    <lineage>
        <taxon>unclassified sequences</taxon>
        <taxon>metagenomes</taxon>
        <taxon>ecological metagenomes</taxon>
    </lineage>
</organism>
<feature type="non-terminal residue" evidence="2">
    <location>
        <position position="286"/>
    </location>
</feature>
<protein>
    <recommendedName>
        <fullName evidence="1">DUF5667 domain-containing protein</fullName>
    </recommendedName>
</protein>